<keyword evidence="6" id="KW-1185">Reference proteome</keyword>
<keyword evidence="2" id="KW-0547">Nucleotide-binding</keyword>
<sequence>MLLEEICRKKADIYSFGVLVLETISCRRNTDLSLSSEMQYLPEHAWNLYERSKVIDLVDPKMREDGILEKDVMQAINVAFLCSCKFEIPNVNSCSHVTYLRAKLKWLELGTPMRSAFLQQRRKRDEDISWYTLTEAFPSSVPKDSPSIPKIPN</sequence>
<dbReference type="GO" id="GO:0005524">
    <property type="term" value="F:ATP binding"/>
    <property type="evidence" value="ECO:0007669"/>
    <property type="project" value="UniProtKB-KW"/>
</dbReference>
<comment type="caution">
    <text evidence="5">The sequence shown here is derived from an EMBL/GenBank/DDBJ whole genome shotgun (WGS) entry which is preliminary data.</text>
</comment>
<dbReference type="PANTHER" id="PTHR47973">
    <property type="entry name" value="CYSTEINE-RICH RECEPTOR-LIKE PROTEIN KINASE 3"/>
    <property type="match status" value="1"/>
</dbReference>
<name>A0AAD7QD71_QUISA</name>
<accession>A0AAD7QD71</accession>
<reference evidence="5" key="1">
    <citation type="journal article" date="2023" name="Science">
        <title>Elucidation of the pathway for biosynthesis of saponin adjuvants from the soapbark tree.</title>
        <authorList>
            <person name="Reed J."/>
            <person name="Orme A."/>
            <person name="El-Demerdash A."/>
            <person name="Owen C."/>
            <person name="Martin L.B.B."/>
            <person name="Misra R.C."/>
            <person name="Kikuchi S."/>
            <person name="Rejzek M."/>
            <person name="Martin A.C."/>
            <person name="Harkess A."/>
            <person name="Leebens-Mack J."/>
            <person name="Louveau T."/>
            <person name="Stephenson M.J."/>
            <person name="Osbourn A."/>
        </authorList>
    </citation>
    <scope>NUCLEOTIDE SEQUENCE</scope>
    <source>
        <strain evidence="5">S10</strain>
    </source>
</reference>
<dbReference type="InterPro" id="IPR011009">
    <property type="entry name" value="Kinase-like_dom_sf"/>
</dbReference>
<keyword evidence="5" id="KW-0675">Receptor</keyword>
<dbReference type="EMBL" id="JARAOO010000002">
    <property type="protein sequence ID" value="KAJ7979365.1"/>
    <property type="molecule type" value="Genomic_DNA"/>
</dbReference>
<evidence type="ECO:0000313" key="5">
    <source>
        <dbReference type="EMBL" id="KAJ7979365.1"/>
    </source>
</evidence>
<dbReference type="InterPro" id="IPR052059">
    <property type="entry name" value="CR_Ser/Thr_kinase"/>
</dbReference>
<dbReference type="Proteomes" id="UP001163823">
    <property type="component" value="Chromosome 2"/>
</dbReference>
<evidence type="ECO:0000256" key="1">
    <source>
        <dbReference type="ARBA" id="ARBA00022679"/>
    </source>
</evidence>
<evidence type="ECO:0000256" key="3">
    <source>
        <dbReference type="ARBA" id="ARBA00022777"/>
    </source>
</evidence>
<gene>
    <name evidence="5" type="ORF">O6P43_002772</name>
</gene>
<keyword evidence="3 5" id="KW-0418">Kinase</keyword>
<proteinExistence type="predicted"/>
<dbReference type="GO" id="GO:0016301">
    <property type="term" value="F:kinase activity"/>
    <property type="evidence" value="ECO:0007669"/>
    <property type="project" value="UniProtKB-KW"/>
</dbReference>
<protein>
    <submittedName>
        <fullName evidence="5">Receptor-like kinase</fullName>
    </submittedName>
</protein>
<dbReference type="KEGG" id="qsa:O6P43_002772"/>
<organism evidence="5 6">
    <name type="scientific">Quillaja saponaria</name>
    <name type="common">Soap bark tree</name>
    <dbReference type="NCBI Taxonomy" id="32244"/>
    <lineage>
        <taxon>Eukaryota</taxon>
        <taxon>Viridiplantae</taxon>
        <taxon>Streptophyta</taxon>
        <taxon>Embryophyta</taxon>
        <taxon>Tracheophyta</taxon>
        <taxon>Spermatophyta</taxon>
        <taxon>Magnoliopsida</taxon>
        <taxon>eudicotyledons</taxon>
        <taxon>Gunneridae</taxon>
        <taxon>Pentapetalae</taxon>
        <taxon>rosids</taxon>
        <taxon>fabids</taxon>
        <taxon>Fabales</taxon>
        <taxon>Quillajaceae</taxon>
        <taxon>Quillaja</taxon>
    </lineage>
</organism>
<evidence type="ECO:0000313" key="6">
    <source>
        <dbReference type="Proteomes" id="UP001163823"/>
    </source>
</evidence>
<dbReference type="AlphaFoldDB" id="A0AAD7QD71"/>
<keyword evidence="4" id="KW-0067">ATP-binding</keyword>
<dbReference type="Gene3D" id="1.10.510.10">
    <property type="entry name" value="Transferase(Phosphotransferase) domain 1"/>
    <property type="match status" value="1"/>
</dbReference>
<evidence type="ECO:0000256" key="2">
    <source>
        <dbReference type="ARBA" id="ARBA00022741"/>
    </source>
</evidence>
<evidence type="ECO:0000256" key="4">
    <source>
        <dbReference type="ARBA" id="ARBA00022840"/>
    </source>
</evidence>
<keyword evidence="1" id="KW-0808">Transferase</keyword>
<dbReference type="SUPFAM" id="SSF56112">
    <property type="entry name" value="Protein kinase-like (PK-like)"/>
    <property type="match status" value="1"/>
</dbReference>